<dbReference type="AlphaFoldDB" id="A0A0F5YHA4"/>
<evidence type="ECO:0000313" key="1">
    <source>
        <dbReference type="EMBL" id="KKD38294.1"/>
    </source>
</evidence>
<protein>
    <submittedName>
        <fullName evidence="1">Uncharacterized protein</fullName>
    </submittedName>
</protein>
<sequence length="84" mass="9708">MNSSQLQPENSEVIEVNCWADRWQVYRRLQELGIPCSCEVEQPLRVQINNPNQAVQLSSVLKQFTASRGELVQSLERSWNTECD</sequence>
<dbReference type="OrthoDB" id="515027at2"/>
<gene>
    <name evidence="1" type="ORF">WN50_09625</name>
</gene>
<dbReference type="PATRIC" id="fig|1637645.4.peg.6854"/>
<dbReference type="Proteomes" id="UP000033607">
    <property type="component" value="Unassembled WGS sequence"/>
</dbReference>
<evidence type="ECO:0000313" key="2">
    <source>
        <dbReference type="Proteomes" id="UP000033607"/>
    </source>
</evidence>
<dbReference type="EMBL" id="LATL02000350">
    <property type="protein sequence ID" value="KKD38294.1"/>
    <property type="molecule type" value="Genomic_DNA"/>
</dbReference>
<proteinExistence type="predicted"/>
<dbReference type="RefSeq" id="WP_046278318.1">
    <property type="nucleotide sequence ID" value="NZ_LATL02000350.1"/>
</dbReference>
<accession>A0A0F5YHA4</accession>
<organism evidence="1 2">
    <name type="scientific">Limnoraphis robusta CS-951</name>
    <dbReference type="NCBI Taxonomy" id="1637645"/>
    <lineage>
        <taxon>Bacteria</taxon>
        <taxon>Bacillati</taxon>
        <taxon>Cyanobacteriota</taxon>
        <taxon>Cyanophyceae</taxon>
        <taxon>Oscillatoriophycideae</taxon>
        <taxon>Oscillatoriales</taxon>
        <taxon>Sirenicapillariaceae</taxon>
        <taxon>Limnoraphis</taxon>
    </lineage>
</organism>
<reference evidence="1 2" key="1">
    <citation type="submission" date="2015-06" db="EMBL/GenBank/DDBJ databases">
        <title>Draft genome assembly of filamentous brackish cyanobacterium Limnoraphis robusta strain CS-951.</title>
        <authorList>
            <person name="Willis A."/>
            <person name="Parks M."/>
            <person name="Burford M.A."/>
        </authorList>
    </citation>
    <scope>NUCLEOTIDE SEQUENCE [LARGE SCALE GENOMIC DNA]</scope>
    <source>
        <strain evidence="1 2">CS-951</strain>
    </source>
</reference>
<name>A0A0F5YHA4_9CYAN</name>
<comment type="caution">
    <text evidence="1">The sequence shown here is derived from an EMBL/GenBank/DDBJ whole genome shotgun (WGS) entry which is preliminary data.</text>
</comment>
<dbReference type="NCBIfam" id="NF045598">
    <property type="entry name" value="asr1405_asl0597"/>
    <property type="match status" value="1"/>
</dbReference>
<dbReference type="InterPro" id="IPR054637">
    <property type="entry name" value="Asr1405_Asl0597-like"/>
</dbReference>